<dbReference type="EMBL" id="JANUGX010000010">
    <property type="protein sequence ID" value="MCS0589686.1"/>
    <property type="molecule type" value="Genomic_DNA"/>
</dbReference>
<reference evidence="2 3" key="1">
    <citation type="submission" date="2022-08" db="EMBL/GenBank/DDBJ databases">
        <title>Reclassification of Massilia species as members of the genera Telluria, Duganella, Pseudoduganella, Mokoshia gen. nov. and Zemynaea gen. nov. using orthogonal and non-orthogonal genome-based approaches.</title>
        <authorList>
            <person name="Bowman J.P."/>
        </authorList>
    </citation>
    <scope>NUCLEOTIDE SEQUENCE [LARGE SCALE GENOMIC DNA]</scope>
    <source>
        <strain evidence="2 3">LMG 28164</strain>
    </source>
</reference>
<organism evidence="2 3">
    <name type="scientific">Massilia norwichensis</name>
    <dbReference type="NCBI Taxonomy" id="1442366"/>
    <lineage>
        <taxon>Bacteria</taxon>
        <taxon>Pseudomonadati</taxon>
        <taxon>Pseudomonadota</taxon>
        <taxon>Betaproteobacteria</taxon>
        <taxon>Burkholderiales</taxon>
        <taxon>Oxalobacteraceae</taxon>
        <taxon>Telluria group</taxon>
        <taxon>Massilia</taxon>
    </lineage>
</organism>
<name>A0ABT2A661_9BURK</name>
<feature type="transmembrane region" description="Helical" evidence="1">
    <location>
        <begin position="20"/>
        <end position="41"/>
    </location>
</feature>
<accession>A0ABT2A661</accession>
<protein>
    <submittedName>
        <fullName evidence="2">Uncharacterized protein</fullName>
    </submittedName>
</protein>
<proteinExistence type="predicted"/>
<feature type="transmembrane region" description="Helical" evidence="1">
    <location>
        <begin position="47"/>
        <end position="66"/>
    </location>
</feature>
<evidence type="ECO:0000313" key="3">
    <source>
        <dbReference type="Proteomes" id="UP001205560"/>
    </source>
</evidence>
<keyword evidence="1" id="KW-1133">Transmembrane helix</keyword>
<sequence length="72" mass="7272">MAKAGMAAASRARRDIRDAVRLAIPMGVTLVLFYAGELGLIPSSGPLAWTAALCAALVMASALVGLGSGKSR</sequence>
<keyword evidence="3" id="KW-1185">Reference proteome</keyword>
<keyword evidence="1" id="KW-0472">Membrane</keyword>
<evidence type="ECO:0000256" key="1">
    <source>
        <dbReference type="SAM" id="Phobius"/>
    </source>
</evidence>
<keyword evidence="1" id="KW-0812">Transmembrane</keyword>
<evidence type="ECO:0000313" key="2">
    <source>
        <dbReference type="EMBL" id="MCS0589686.1"/>
    </source>
</evidence>
<dbReference type="RefSeq" id="WP_258845444.1">
    <property type="nucleotide sequence ID" value="NZ_JANUGX010000010.1"/>
</dbReference>
<gene>
    <name evidence="2" type="ORF">NX782_10760</name>
</gene>
<comment type="caution">
    <text evidence="2">The sequence shown here is derived from an EMBL/GenBank/DDBJ whole genome shotgun (WGS) entry which is preliminary data.</text>
</comment>
<dbReference type="Proteomes" id="UP001205560">
    <property type="component" value="Unassembled WGS sequence"/>
</dbReference>